<dbReference type="Proteomes" id="UP000005317">
    <property type="component" value="Unassembled WGS sequence"/>
</dbReference>
<sequence length="814" mass="87199">MPFSNQPILETSKPQDLPLLQERYALRRCMAETALGKLYWAQDMKPAEGSNQTNVLVFTLLPALAQNPVFEQVFGHVLPTYQKPVPGMPQVSDDGKTPEGIRWMVIPSIGGMLLSERLAELDERGMPIPDTTELLDSLASTIANQRPEGIFGYLEPGSILLGEKTPCLLTAPVAAALRSAYNNNHGDRHRQTLHSGYISPEVLLGDLPTSEDDTFSMACIAYHLLQGEPPFGKQSTLEATVRNLSPASIRKLRPDAWQVLQQGLNLKRAARQKTPTTLLRALQRTQKRKLMLPAAALVAAGTVAISTYHLLSSWGLSGGKPAEPTTETAVNVTAPALQENTPAETAALVDENAPTPALDQESVQRERDKLAAETAAARLEAERLAAEAADKDINSLQDKAADAIRKGKLVSEDPDTPAALDYLRKAVALEPDNIKTRKLLAQMVNGQHAETENLLIQGQAEEAGKLLAATDRLITEFTLADSLKRQVSLETEAEQAKRKAALSAENNGEPDTAKAADADKNTTDANAETADTNTTQYLERARRAIGYGNLNSGDERSESAVAYLSTLLEKSPGQSEALKLMEKLVTLQQEKAVSYLGKRDTETARSWLDESQSLIGKYKLDALVEEQIALEKRYRETLAMGIFKPGEEPASVSPPPVATPTPTATAVPAPPAVPNSIGYPSTPPEPATVPPTLPTAGGEMTPTNTSSATITATPSAPVAPMEVSVPDDIPVQGALEIPADTSITPLPPPTTELPPVQLDAPPVAAPAYDPAPATVTFEVPEDNGNTFTPDVPNLMEVPLDVIKEGLSATDGQNQ</sequence>
<dbReference type="EMBL" id="JH651384">
    <property type="protein sequence ID" value="EIJ33032.1"/>
    <property type="molecule type" value="Genomic_DNA"/>
</dbReference>
<feature type="region of interest" description="Disordered" evidence="3">
    <location>
        <begin position="498"/>
        <end position="535"/>
    </location>
</feature>
<feature type="repeat" description="TPR" evidence="1">
    <location>
        <begin position="400"/>
        <end position="433"/>
    </location>
</feature>
<dbReference type="Gene3D" id="1.10.510.10">
    <property type="entry name" value="Transferase(Phosphotransferase) domain 1"/>
    <property type="match status" value="1"/>
</dbReference>
<gene>
    <name evidence="4" type="ORF">Thini_0379</name>
</gene>
<name>A0A656HAC1_THINJ</name>
<accession>A0A656HAC1</accession>
<evidence type="ECO:0008006" key="6">
    <source>
        <dbReference type="Google" id="ProtNLM"/>
    </source>
</evidence>
<dbReference type="InterPro" id="IPR011009">
    <property type="entry name" value="Kinase-like_dom_sf"/>
</dbReference>
<feature type="compositionally biased region" description="Basic and acidic residues" evidence="3">
    <location>
        <begin position="511"/>
        <end position="522"/>
    </location>
</feature>
<reference evidence="5" key="1">
    <citation type="journal article" date="2011" name="Stand. Genomic Sci.">
        <title>Genome sequence of the filamentous, gliding Thiothrix nivea neotype strain (JP2(T)).</title>
        <authorList>
            <person name="Lapidus A."/>
            <person name="Nolan M."/>
            <person name="Lucas S."/>
            <person name="Glavina Del Rio T."/>
            <person name="Tice H."/>
            <person name="Cheng J.F."/>
            <person name="Tapia R."/>
            <person name="Han C."/>
            <person name="Goodwin L."/>
            <person name="Pitluck S."/>
            <person name="Liolios K."/>
            <person name="Pagani I."/>
            <person name="Ivanova N."/>
            <person name="Huntemann M."/>
            <person name="Mavromatis K."/>
            <person name="Mikhailova N."/>
            <person name="Pati A."/>
            <person name="Chen A."/>
            <person name="Palaniappan K."/>
            <person name="Land M."/>
            <person name="Brambilla E.M."/>
            <person name="Rohde M."/>
            <person name="Abt B."/>
            <person name="Verbarg S."/>
            <person name="Goker M."/>
            <person name="Bristow J."/>
            <person name="Eisen J.A."/>
            <person name="Markowitz V."/>
            <person name="Hugenholtz P."/>
            <person name="Kyrpides N.C."/>
            <person name="Klenk H.P."/>
            <person name="Woyke T."/>
        </authorList>
    </citation>
    <scope>NUCLEOTIDE SEQUENCE [LARGE SCALE GENOMIC DNA]</scope>
    <source>
        <strain evidence="5">ATCC 35100 / DSM 5205 / JP2</strain>
    </source>
</reference>
<dbReference type="SUPFAM" id="SSF56112">
    <property type="entry name" value="Protein kinase-like (PK-like)"/>
    <property type="match status" value="1"/>
</dbReference>
<dbReference type="PROSITE" id="PS50005">
    <property type="entry name" value="TPR"/>
    <property type="match status" value="1"/>
</dbReference>
<feature type="coiled-coil region" evidence="2">
    <location>
        <begin position="367"/>
        <end position="406"/>
    </location>
</feature>
<dbReference type="AlphaFoldDB" id="A0A656HAC1"/>
<feature type="compositionally biased region" description="Low complexity" evidence="3">
    <location>
        <begin position="523"/>
        <end position="535"/>
    </location>
</feature>
<evidence type="ECO:0000256" key="2">
    <source>
        <dbReference type="SAM" id="Coils"/>
    </source>
</evidence>
<organism evidence="4 5">
    <name type="scientific">Thiothrix nivea (strain ATCC 35100 / DSM 5205 / JP2)</name>
    <dbReference type="NCBI Taxonomy" id="870187"/>
    <lineage>
        <taxon>Bacteria</taxon>
        <taxon>Pseudomonadati</taxon>
        <taxon>Pseudomonadota</taxon>
        <taxon>Gammaproteobacteria</taxon>
        <taxon>Thiotrichales</taxon>
        <taxon>Thiotrichaceae</taxon>
        <taxon>Thiothrix</taxon>
    </lineage>
</organism>
<evidence type="ECO:0000256" key="1">
    <source>
        <dbReference type="PROSITE-ProRule" id="PRU00339"/>
    </source>
</evidence>
<proteinExistence type="predicted"/>
<dbReference type="RefSeq" id="WP_002706995.1">
    <property type="nucleotide sequence ID" value="NZ_JH651384.1"/>
</dbReference>
<evidence type="ECO:0000313" key="5">
    <source>
        <dbReference type="Proteomes" id="UP000005317"/>
    </source>
</evidence>
<feature type="region of interest" description="Disordered" evidence="3">
    <location>
        <begin position="646"/>
        <end position="666"/>
    </location>
</feature>
<keyword evidence="5" id="KW-1185">Reference proteome</keyword>
<evidence type="ECO:0000313" key="4">
    <source>
        <dbReference type="EMBL" id="EIJ33032.1"/>
    </source>
</evidence>
<keyword evidence="1" id="KW-0802">TPR repeat</keyword>
<keyword evidence="2" id="KW-0175">Coiled coil</keyword>
<evidence type="ECO:0000256" key="3">
    <source>
        <dbReference type="SAM" id="MobiDB-lite"/>
    </source>
</evidence>
<protein>
    <recommendedName>
        <fullName evidence="6">Serine/threonine protein kinase</fullName>
    </recommendedName>
</protein>
<dbReference type="OrthoDB" id="5620002at2"/>
<dbReference type="InterPro" id="IPR019734">
    <property type="entry name" value="TPR_rpt"/>
</dbReference>